<dbReference type="OrthoDB" id="2082235at2"/>
<dbReference type="BioCyc" id="SESP1179773:BN6_RS19355-MONOMER"/>
<dbReference type="EMBL" id="HE804045">
    <property type="protein sequence ID" value="CCH31286.1"/>
    <property type="molecule type" value="Genomic_DNA"/>
</dbReference>
<comment type="cofactor">
    <cofactor evidence="1">
        <name>Mn(2+)</name>
        <dbReference type="ChEBI" id="CHEBI:29035"/>
    </cofactor>
</comment>
<organism evidence="11 12">
    <name type="scientific">Saccharothrix espanaensis (strain ATCC 51144 / DSM 44229 / JCM 9112 / NBRC 15066 / NRRL 15764)</name>
    <dbReference type="NCBI Taxonomy" id="1179773"/>
    <lineage>
        <taxon>Bacteria</taxon>
        <taxon>Bacillati</taxon>
        <taxon>Actinomycetota</taxon>
        <taxon>Actinomycetes</taxon>
        <taxon>Pseudonocardiales</taxon>
        <taxon>Pseudonocardiaceae</taxon>
        <taxon>Saccharothrix</taxon>
    </lineage>
</organism>
<dbReference type="Gene3D" id="3.60.10.10">
    <property type="entry name" value="Endonuclease/exonuclease/phosphatase"/>
    <property type="match status" value="1"/>
</dbReference>
<keyword evidence="7" id="KW-0460">Magnesium</keyword>
<dbReference type="InterPro" id="IPR036691">
    <property type="entry name" value="Endo/exonu/phosph_ase_sf"/>
</dbReference>
<dbReference type="PANTHER" id="PTHR15822">
    <property type="entry name" value="TRAF AND TNF RECEPTOR-ASSOCIATED PROTEIN"/>
    <property type="match status" value="1"/>
</dbReference>
<dbReference type="GO" id="GO:0004518">
    <property type="term" value="F:nuclease activity"/>
    <property type="evidence" value="ECO:0007669"/>
    <property type="project" value="UniProtKB-KW"/>
</dbReference>
<evidence type="ECO:0000313" key="11">
    <source>
        <dbReference type="EMBL" id="CCH31286.1"/>
    </source>
</evidence>
<dbReference type="GO" id="GO:0016740">
    <property type="term" value="F:transferase activity"/>
    <property type="evidence" value="ECO:0007669"/>
    <property type="project" value="UniProtKB-KW"/>
</dbReference>
<dbReference type="InterPro" id="IPR043519">
    <property type="entry name" value="NT_sf"/>
</dbReference>
<dbReference type="PATRIC" id="fig|1179773.3.peg.4001"/>
<sequence length="892" mass="94607">MRTSEQVYHQIRWDPRLDPARFVLGVQQRGLPPKRVPLPTFTPGGDVPWHRVLFVEADGEAVWDRETGVDRVGESAAGRVRAPRLLNPSVFTASTPHAWDPARGWVPAEPGGTELGDAELGGAVSPAAVRVLTWNVLWDRYDRELVDTARRRPLLLAGLAAADADVIALQEVEPDLMALLLAQPWVRAGYALDVDPTAPDVDRTGVVVLSRLPVLAAGRLPLSAHKAVAAVVVATEAGPLVVAATHLTSDHTANGAGKRRAQLARIGEALAGVAGDVVLVGDFNDGTRRPAAALGLRDAWLEARADEPPTFDPVVNPLAAVSSLTGRAARLDRVLVRGRLRCAVADLVGDRPVDGRYASDHFGVLATLAPPASAGVLDVEPTPRTAVVWLPGPWAEVERLRREHDPCADRWPAHVTLLFGFVPESDFERAAPLLADAVAELPPFQVRIDGVREFKRDVVWLDPAAGGAAPWTALHDAVRQRFPGCPTRDGFTPHLTVGRSRRAAEQVGARTDRVDEVVVLSRRGDGPMRPRFAVALGTGEVRWCAEEADPPGPSLDAVADRVAGVLAAALGEVHVVGSRRTGCALPDGDLDLITVASAADAVAERVRVALPAASALRPVVGARSPGWRLDVGGLGVDLTVAVAGNPAAWSSLGDAEAVLAAVGDRVDRFRRLAREVKGWARARGLDSAPFGGVPGVGWAVLAARTVLDAGDGFDGGGLAEFFGTWAAWDWRDPIGLGAVPERTGAPVTIMTPAAPVRSCTEQVGPGFRDLLTAELYRAWEVVEAGGTDLATPPDLHRVHAAWAVVTVPHDRVGPVRGRLRALLTALETAGVADADAWPRPFERDRDAVRFAIGLGRRPPDVAELGRLVAGWRAGLTGVEVVRVANGDVPTLR</sequence>
<reference evidence="11 12" key="1">
    <citation type="journal article" date="2012" name="BMC Genomics">
        <title>Complete genome sequence of Saccharothrix espanaensis DSM 44229T and comparison to the other completely sequenced Pseudonocardiaceae.</title>
        <authorList>
            <person name="Strobel T."/>
            <person name="Al-Dilaimi A."/>
            <person name="Blom J."/>
            <person name="Gessner A."/>
            <person name="Kalinowski J."/>
            <person name="Luzhetska M."/>
            <person name="Puhler A."/>
            <person name="Szczepanowski R."/>
            <person name="Bechthold A."/>
            <person name="Ruckert C."/>
        </authorList>
    </citation>
    <scope>NUCLEOTIDE SEQUENCE [LARGE SCALE GENOMIC DNA]</scope>
    <source>
        <strain evidence="12">ATCC 51144 / DSM 44229 / JCM 9112 / NBRC 15066 / NRRL 15764</strain>
    </source>
</reference>
<dbReference type="SUPFAM" id="SSF55144">
    <property type="entry name" value="LigT-like"/>
    <property type="match status" value="1"/>
</dbReference>
<keyword evidence="12" id="KW-1185">Reference proteome</keyword>
<dbReference type="STRING" id="1179773.BN6_39990"/>
<dbReference type="InterPro" id="IPR005135">
    <property type="entry name" value="Endo/exonuclease/phosphatase"/>
</dbReference>
<dbReference type="GO" id="GO:0003697">
    <property type="term" value="F:single-stranded DNA binding"/>
    <property type="evidence" value="ECO:0007669"/>
    <property type="project" value="TreeGrafter"/>
</dbReference>
<dbReference type="Pfam" id="PF13563">
    <property type="entry name" value="2_5_RNA_ligase2"/>
    <property type="match status" value="1"/>
</dbReference>
<keyword evidence="5" id="KW-0227">DNA damage</keyword>
<dbReference type="Pfam" id="PF04457">
    <property type="entry name" value="MJ1316"/>
    <property type="match status" value="1"/>
</dbReference>
<dbReference type="eggNOG" id="COG1514">
    <property type="taxonomic scope" value="Bacteria"/>
</dbReference>
<evidence type="ECO:0000256" key="3">
    <source>
        <dbReference type="ARBA" id="ARBA00022722"/>
    </source>
</evidence>
<protein>
    <submittedName>
        <fullName evidence="11">Polynucleotide adenyltransferase</fullName>
    </submittedName>
</protein>
<dbReference type="SUPFAM" id="SSF56219">
    <property type="entry name" value="DNase I-like"/>
    <property type="match status" value="1"/>
</dbReference>
<dbReference type="eggNOG" id="COG1531">
    <property type="taxonomic scope" value="Bacteria"/>
</dbReference>
<dbReference type="HOGENOM" id="CLU_295915_0_0_11"/>
<evidence type="ECO:0000256" key="6">
    <source>
        <dbReference type="ARBA" id="ARBA00022801"/>
    </source>
</evidence>
<dbReference type="GO" id="GO:0005737">
    <property type="term" value="C:cytoplasm"/>
    <property type="evidence" value="ECO:0007669"/>
    <property type="project" value="TreeGrafter"/>
</dbReference>
<dbReference type="GO" id="GO:0070260">
    <property type="term" value="F:5'-tyrosyl-DNA phosphodiesterase activity"/>
    <property type="evidence" value="ECO:0007669"/>
    <property type="project" value="TreeGrafter"/>
</dbReference>
<keyword evidence="4" id="KW-0479">Metal-binding</keyword>
<dbReference type="Pfam" id="PF03372">
    <property type="entry name" value="Exo_endo_phos"/>
    <property type="match status" value="1"/>
</dbReference>
<proteinExistence type="predicted"/>
<dbReference type="eggNOG" id="COG5186">
    <property type="taxonomic scope" value="Bacteria"/>
</dbReference>
<evidence type="ECO:0000256" key="7">
    <source>
        <dbReference type="ARBA" id="ARBA00022842"/>
    </source>
</evidence>
<comment type="cofactor">
    <cofactor evidence="2">
        <name>Mg(2+)</name>
        <dbReference type="ChEBI" id="CHEBI:18420"/>
    </cofactor>
</comment>
<dbReference type="AlphaFoldDB" id="K0JYS4"/>
<evidence type="ECO:0000256" key="5">
    <source>
        <dbReference type="ARBA" id="ARBA00022763"/>
    </source>
</evidence>
<dbReference type="InterPro" id="IPR009097">
    <property type="entry name" value="Cyclic_Pdiesterase"/>
</dbReference>
<feature type="domain" description="MJ1316 RNA cyclic group end recognition" evidence="10">
    <location>
        <begin position="1"/>
        <end position="65"/>
    </location>
</feature>
<dbReference type="KEGG" id="sesp:BN6_39990"/>
<evidence type="ECO:0000313" key="12">
    <source>
        <dbReference type="Proteomes" id="UP000006281"/>
    </source>
</evidence>
<dbReference type="InterPro" id="IPR040459">
    <property type="entry name" value="MJ1316"/>
</dbReference>
<accession>K0JYS4</accession>
<evidence type="ECO:0000256" key="1">
    <source>
        <dbReference type="ARBA" id="ARBA00001936"/>
    </source>
</evidence>
<keyword evidence="3" id="KW-0540">Nuclease</keyword>
<feature type="domain" description="Endonuclease/exonuclease/phosphatase" evidence="9">
    <location>
        <begin position="132"/>
        <end position="361"/>
    </location>
</feature>
<name>K0JYS4_SACES</name>
<dbReference type="Gene3D" id="1.10.1410.10">
    <property type="match status" value="1"/>
</dbReference>
<evidence type="ECO:0000259" key="10">
    <source>
        <dbReference type="Pfam" id="PF04457"/>
    </source>
</evidence>
<dbReference type="CDD" id="cd09080">
    <property type="entry name" value="TDP2"/>
    <property type="match status" value="1"/>
</dbReference>
<evidence type="ECO:0000256" key="8">
    <source>
        <dbReference type="ARBA" id="ARBA00023204"/>
    </source>
</evidence>
<dbReference type="SUPFAM" id="SSF81631">
    <property type="entry name" value="PAP/OAS1 substrate-binding domain"/>
    <property type="match status" value="1"/>
</dbReference>
<keyword evidence="11" id="KW-0808">Transferase</keyword>
<evidence type="ECO:0000259" key="9">
    <source>
        <dbReference type="Pfam" id="PF03372"/>
    </source>
</evidence>
<dbReference type="Proteomes" id="UP000006281">
    <property type="component" value="Chromosome"/>
</dbReference>
<evidence type="ECO:0000256" key="4">
    <source>
        <dbReference type="ARBA" id="ARBA00022723"/>
    </source>
</evidence>
<dbReference type="RefSeq" id="WP_015101398.1">
    <property type="nucleotide sequence ID" value="NC_019673.1"/>
</dbReference>
<dbReference type="GO" id="GO:0046872">
    <property type="term" value="F:metal ion binding"/>
    <property type="evidence" value="ECO:0007669"/>
    <property type="project" value="UniProtKB-KW"/>
</dbReference>
<dbReference type="Gene3D" id="3.90.1140.10">
    <property type="entry name" value="Cyclic phosphodiesterase"/>
    <property type="match status" value="1"/>
</dbReference>
<evidence type="ECO:0000256" key="2">
    <source>
        <dbReference type="ARBA" id="ARBA00001946"/>
    </source>
</evidence>
<dbReference type="GO" id="GO:0006302">
    <property type="term" value="P:double-strand break repair"/>
    <property type="evidence" value="ECO:0007669"/>
    <property type="project" value="TreeGrafter"/>
</dbReference>
<keyword evidence="8" id="KW-0234">DNA repair</keyword>
<dbReference type="SUPFAM" id="SSF81301">
    <property type="entry name" value="Nucleotidyltransferase"/>
    <property type="match status" value="1"/>
</dbReference>
<dbReference type="InterPro" id="IPR051547">
    <property type="entry name" value="TDP2-like"/>
</dbReference>
<dbReference type="PANTHER" id="PTHR15822:SF4">
    <property type="entry name" value="TYROSYL-DNA PHOSPHODIESTERASE 2"/>
    <property type="match status" value="1"/>
</dbReference>
<keyword evidence="6" id="KW-0378">Hydrolase</keyword>
<dbReference type="eggNOG" id="COG3568">
    <property type="taxonomic scope" value="Bacteria"/>
</dbReference>
<gene>
    <name evidence="11" type="ordered locus">BN6_39990</name>
</gene>